<dbReference type="PROSITE" id="PS01153">
    <property type="entry name" value="NOL1_NOP2_SUN"/>
    <property type="match status" value="1"/>
</dbReference>
<dbReference type="InterPro" id="IPR018314">
    <property type="entry name" value="RsmB/NOL1/NOP2-like_CS"/>
</dbReference>
<evidence type="ECO:0000256" key="1">
    <source>
        <dbReference type="ARBA" id="ARBA00007494"/>
    </source>
</evidence>
<feature type="binding site" evidence="6">
    <location>
        <position position="355"/>
    </location>
    <ligand>
        <name>S-adenosyl-L-methionine</name>
        <dbReference type="ChEBI" id="CHEBI:59789"/>
    </ligand>
</feature>
<evidence type="ECO:0000256" key="5">
    <source>
        <dbReference type="ARBA" id="ARBA00022884"/>
    </source>
</evidence>
<accession>A0A833N0A6</accession>
<dbReference type="Proteomes" id="UP000469949">
    <property type="component" value="Unassembled WGS sequence"/>
</dbReference>
<dbReference type="Gene3D" id="3.40.50.150">
    <property type="entry name" value="Vaccinia Virus protein VP39"/>
    <property type="match status" value="1"/>
</dbReference>
<protein>
    <submittedName>
        <fullName evidence="8">16S ribosomal RNA m(5)C 967 methyltransferase</fullName>
    </submittedName>
</protein>
<dbReference type="InterPro" id="IPR023267">
    <property type="entry name" value="RCMT"/>
</dbReference>
<gene>
    <name evidence="8" type="ORF">F8B43_2936</name>
</gene>
<feature type="domain" description="SAM-dependent MTase RsmB/NOP-type" evidence="7">
    <location>
        <begin position="190"/>
        <end position="474"/>
    </location>
</feature>
<feature type="active site" description="Nucleophile" evidence="6">
    <location>
        <position position="408"/>
    </location>
</feature>
<reference evidence="8 9" key="1">
    <citation type="submission" date="2019-10" db="EMBL/GenBank/DDBJ databases">
        <title>Draft Genome Sequence of the Caffeine Degrading Methylotroph Methylorubrum populi PINKEL.</title>
        <authorList>
            <person name="Dawson S.C."/>
            <person name="Zhang X."/>
            <person name="Wright M.E."/>
            <person name="Sharma G."/>
            <person name="Langner J.T."/>
            <person name="Ditty J.L."/>
            <person name="Subuyuj G.A."/>
        </authorList>
    </citation>
    <scope>NUCLEOTIDE SEQUENCE [LARGE SCALE GENOMIC DNA]</scope>
    <source>
        <strain evidence="8 9">Pinkel</strain>
    </source>
</reference>
<keyword evidence="2 6" id="KW-0489">Methyltransferase</keyword>
<keyword evidence="3 6" id="KW-0808">Transferase</keyword>
<comment type="similarity">
    <text evidence="1 6">Belongs to the class I-like SAM-binding methyltransferase superfamily. RsmB/NOP family.</text>
</comment>
<evidence type="ECO:0000256" key="2">
    <source>
        <dbReference type="ARBA" id="ARBA00022603"/>
    </source>
</evidence>
<dbReference type="GO" id="GO:0003723">
    <property type="term" value="F:RNA binding"/>
    <property type="evidence" value="ECO:0007669"/>
    <property type="project" value="UniProtKB-UniRule"/>
</dbReference>
<dbReference type="EMBL" id="WEKV01000010">
    <property type="protein sequence ID" value="KAB7784903.1"/>
    <property type="molecule type" value="Genomic_DNA"/>
</dbReference>
<dbReference type="InterPro" id="IPR049560">
    <property type="entry name" value="MeTrfase_RsmB-F_NOP2_cat"/>
</dbReference>
<evidence type="ECO:0000256" key="6">
    <source>
        <dbReference type="PROSITE-ProRule" id="PRU01023"/>
    </source>
</evidence>
<dbReference type="PANTHER" id="PTHR22807:SF53">
    <property type="entry name" value="RIBOSOMAL RNA SMALL SUBUNIT METHYLTRANSFERASE B-RELATED"/>
    <property type="match status" value="1"/>
</dbReference>
<dbReference type="CDD" id="cd02440">
    <property type="entry name" value="AdoMet_MTases"/>
    <property type="match status" value="1"/>
</dbReference>
<dbReference type="GO" id="GO:0001510">
    <property type="term" value="P:RNA methylation"/>
    <property type="evidence" value="ECO:0007669"/>
    <property type="project" value="InterPro"/>
</dbReference>
<dbReference type="InterPro" id="IPR001678">
    <property type="entry name" value="MeTrfase_RsmB-F_NOP2_dom"/>
</dbReference>
<dbReference type="PROSITE" id="PS51686">
    <property type="entry name" value="SAM_MT_RSMB_NOP"/>
    <property type="match status" value="1"/>
</dbReference>
<keyword evidence="4 6" id="KW-0949">S-adenosyl-L-methionine</keyword>
<comment type="caution">
    <text evidence="6">Lacks conserved residue(s) required for the propagation of feature annotation.</text>
</comment>
<evidence type="ECO:0000256" key="3">
    <source>
        <dbReference type="ARBA" id="ARBA00022679"/>
    </source>
</evidence>
<dbReference type="PRINTS" id="PR02008">
    <property type="entry name" value="RCMTFAMILY"/>
</dbReference>
<dbReference type="InterPro" id="IPR029063">
    <property type="entry name" value="SAM-dependent_MTases_sf"/>
</dbReference>
<dbReference type="AlphaFoldDB" id="A0A833N0A6"/>
<evidence type="ECO:0000313" key="9">
    <source>
        <dbReference type="Proteomes" id="UP000469949"/>
    </source>
</evidence>
<evidence type="ECO:0000313" key="8">
    <source>
        <dbReference type="EMBL" id="KAB7784903.1"/>
    </source>
</evidence>
<proteinExistence type="inferred from homology"/>
<dbReference type="SUPFAM" id="SSF53335">
    <property type="entry name" value="S-adenosyl-L-methionine-dependent methyltransferases"/>
    <property type="match status" value="1"/>
</dbReference>
<dbReference type="Pfam" id="PF01189">
    <property type="entry name" value="Methyltr_RsmB-F"/>
    <property type="match status" value="1"/>
</dbReference>
<sequence length="475" mass="50214">MSLTDGAIVPFWTVKGPEARPDRDGPWVQAWPHRGKFNETFPEPTLTPSARLSAAIEILDDIAARRRPAADALKDWGLAHRFAGSGDRAAIASLVYDGLRRRASAAWIMGAETGRAIVIGMLRLQRGLAEPSIASLFDGARFAPPPLTEDERRRLAEGSLADAPPEVAGDAPAFVLSSLAELFGDALLPELRALGRRAPLDIRANTLKQDREAALAALADLSPEATPLSTLGLRIPLGEDGRGPALHVDPLFLEGGFEIQDEGSQIASLLAGARPGETVVDLCAGGGGKSLALAAITGNAARLIATDADPRRLAPIHERLRRSGAQVEVRTPRTGKARADVLADLDGTVDRVLVDAPCTGTGTWRRNPDAKWRLRPGSLSGRIAEQAEVLDRAARLLRPGGTLVYVTCSLLPEENDAAVDGLLQRSGGTIGAAATDPASVPGLSERVRRTARGIQMSPALTGTDGFYVATMTRKS</sequence>
<name>A0A833N0A6_9HYPH</name>
<keyword evidence="5 6" id="KW-0694">RNA-binding</keyword>
<comment type="caution">
    <text evidence="8">The sequence shown here is derived from an EMBL/GenBank/DDBJ whole genome shotgun (WGS) entry which is preliminary data.</text>
</comment>
<feature type="binding site" evidence="6">
    <location>
        <position position="307"/>
    </location>
    <ligand>
        <name>S-adenosyl-L-methionine</name>
        <dbReference type="ChEBI" id="CHEBI:59789"/>
    </ligand>
</feature>
<evidence type="ECO:0000256" key="4">
    <source>
        <dbReference type="ARBA" id="ARBA00022691"/>
    </source>
</evidence>
<dbReference type="GO" id="GO:0008173">
    <property type="term" value="F:RNA methyltransferase activity"/>
    <property type="evidence" value="ECO:0007669"/>
    <property type="project" value="InterPro"/>
</dbReference>
<organism evidence="8 9">
    <name type="scientific">Methylorubrum populi</name>
    <dbReference type="NCBI Taxonomy" id="223967"/>
    <lineage>
        <taxon>Bacteria</taxon>
        <taxon>Pseudomonadati</taxon>
        <taxon>Pseudomonadota</taxon>
        <taxon>Alphaproteobacteria</taxon>
        <taxon>Hyphomicrobiales</taxon>
        <taxon>Methylobacteriaceae</taxon>
        <taxon>Methylorubrum</taxon>
    </lineage>
</organism>
<evidence type="ECO:0000259" key="7">
    <source>
        <dbReference type="PROSITE" id="PS51686"/>
    </source>
</evidence>
<dbReference type="PANTHER" id="PTHR22807">
    <property type="entry name" value="NOP2 YEAST -RELATED NOL1/NOP2/FMU SUN DOMAIN-CONTAINING"/>
    <property type="match status" value="1"/>
</dbReference>